<sequence length="714" mass="81420">MNMKVVKSELSYDDIQATQTILTEKFLIETAFFANSEYLIHETGIYKLKSSMPKKGTKKEFFWDKISNYYIYPVQMLNTVDLDLEEESDETSDASKDINSFYIKVEFYNIRKEKKHLNIPHDLFADLSRSKLRKHGYTLPPDLNTLRDVQRAVNAALEAGQNKYMRVDGKMMEPFIDCIPAYVRRGWVNDFTHIRESHPQFVGSMPTRTRRVGNASIQINVFKEIMASSRLACIFFCIAFASYTRGRIRKTANFSPIFNIYGKRATGKTTLALFVASIEGAPSKENGLIRDSKTTYVGLENFLANYTNGWFVVDELDDIFRKNAGDAVSQLMTIANNGGRSKFDQDTEATEGKSWNMVIVSTSNKPLSELVQGDMKEGAIESRIEEFDVQDPELNIFPEYIDDQGEDVVGRWQEEINDNYGHFYPMIIDYIVENADTLNKKIKIYEGELTGDPNYQRLKDDRRTIQTIALLKIGADMIKDIIGDEYGELCHEAIDIHKSRFSNVDEPDFDVNEDNWTRIDILKDWINANKGSFVWETYAYTNDDSDLKFKSQKAEAKRYSDIAQTKGNVLGVIHLDSPMESNTDFNGNIILNTIGEESLKRTFKLDIAELKTAAQALGLLEDGKKLGVAKKKKLSAGDKIPVSTRGTFIHLKNRPVIQFDKESKDDLLNNEVLDNFNKDNKSDLEDILKYASSNLDNVVDGEPIELDNPDFVPF</sequence>
<dbReference type="Gene3D" id="3.40.50.300">
    <property type="entry name" value="P-loop containing nucleotide triphosphate hydrolases"/>
    <property type="match status" value="1"/>
</dbReference>
<comment type="caution">
    <text evidence="2">The sequence shown here is derived from an EMBL/GenBank/DDBJ whole genome shotgun (WGS) entry which is preliminary data.</text>
</comment>
<accession>A0A5H7ZVW5</accession>
<name>A0A5H7ZVW5_SALET</name>
<evidence type="ECO:0000259" key="1">
    <source>
        <dbReference type="Pfam" id="PF06048"/>
    </source>
</evidence>
<dbReference type="SUPFAM" id="SSF52540">
    <property type="entry name" value="P-loop containing nucleoside triphosphate hydrolases"/>
    <property type="match status" value="1"/>
</dbReference>
<proteinExistence type="predicted"/>
<reference evidence="2" key="1">
    <citation type="submission" date="2019-10" db="EMBL/GenBank/DDBJ databases">
        <authorList>
            <person name="Ashton P.M."/>
            <person name="Dallman T."/>
            <person name="Nair S."/>
            <person name="De Pinna E."/>
            <person name="Peters T."/>
            <person name="Grant K."/>
        </authorList>
    </citation>
    <scope>NUCLEOTIDE SEQUENCE</scope>
    <source>
        <strain evidence="2">810119</strain>
    </source>
</reference>
<gene>
    <name evidence="2" type="ORF">F9G64_22190</name>
</gene>
<dbReference type="AlphaFoldDB" id="A0A5H7ZVW5"/>
<feature type="domain" description="DUF927" evidence="1">
    <location>
        <begin position="225"/>
        <end position="346"/>
    </location>
</feature>
<dbReference type="EMBL" id="AALIQJ010000053">
    <property type="protein sequence ID" value="EDA0177540.1"/>
    <property type="molecule type" value="Genomic_DNA"/>
</dbReference>
<dbReference type="InterPro" id="IPR009270">
    <property type="entry name" value="DUF927"/>
</dbReference>
<evidence type="ECO:0000313" key="2">
    <source>
        <dbReference type="EMBL" id="EDA0177540.1"/>
    </source>
</evidence>
<protein>
    <submittedName>
        <fullName evidence="2">DUF927 domain-containing protein</fullName>
    </submittedName>
</protein>
<dbReference type="InterPro" id="IPR027417">
    <property type="entry name" value="P-loop_NTPase"/>
</dbReference>
<dbReference type="Pfam" id="PF06048">
    <property type="entry name" value="DUF927"/>
    <property type="match status" value="1"/>
</dbReference>
<organism evidence="2">
    <name type="scientific">Salmonella enterica subsp. enterica serovar Braenderup</name>
    <dbReference type="NCBI Taxonomy" id="149391"/>
    <lineage>
        <taxon>Bacteria</taxon>
        <taxon>Pseudomonadati</taxon>
        <taxon>Pseudomonadota</taxon>
        <taxon>Gammaproteobacteria</taxon>
        <taxon>Enterobacterales</taxon>
        <taxon>Enterobacteriaceae</taxon>
        <taxon>Salmonella</taxon>
    </lineage>
</organism>